<comment type="similarity">
    <text evidence="2">Belongs to the MscS (TC 1.A.23) family.</text>
</comment>
<dbReference type="SUPFAM" id="SSF82689">
    <property type="entry name" value="Mechanosensitive channel protein MscS (YggB), C-terminal domain"/>
    <property type="match status" value="1"/>
</dbReference>
<dbReference type="InterPro" id="IPR006685">
    <property type="entry name" value="MscS_channel_2nd"/>
</dbReference>
<feature type="transmembrane region" description="Helical" evidence="7">
    <location>
        <begin position="20"/>
        <end position="41"/>
    </location>
</feature>
<gene>
    <name evidence="9" type="ORF">GCM10011386_28320</name>
</gene>
<dbReference type="InterPro" id="IPR023408">
    <property type="entry name" value="MscS_beta-dom_sf"/>
</dbReference>
<evidence type="ECO:0000313" key="10">
    <source>
        <dbReference type="Proteomes" id="UP000597338"/>
    </source>
</evidence>
<dbReference type="SUPFAM" id="SSF82861">
    <property type="entry name" value="Mechanosensitive channel protein MscS (YggB), transmembrane region"/>
    <property type="match status" value="1"/>
</dbReference>
<comment type="subcellular location">
    <subcellularLocation>
        <location evidence="1">Cell membrane</location>
        <topology evidence="1">Multi-pass membrane protein</topology>
    </subcellularLocation>
</comment>
<feature type="transmembrane region" description="Helical" evidence="7">
    <location>
        <begin position="61"/>
        <end position="85"/>
    </location>
</feature>
<keyword evidence="3" id="KW-1003">Cell membrane</keyword>
<dbReference type="Gene3D" id="2.30.30.60">
    <property type="match status" value="1"/>
</dbReference>
<keyword evidence="5 7" id="KW-1133">Transmembrane helix</keyword>
<dbReference type="InterPro" id="IPR011014">
    <property type="entry name" value="MscS_channel_TM-2"/>
</dbReference>
<dbReference type="InterPro" id="IPR010920">
    <property type="entry name" value="LSM_dom_sf"/>
</dbReference>
<name>A0ABQ1M541_9SPHI</name>
<comment type="caution">
    <text evidence="9">The sequence shown here is derived from an EMBL/GenBank/DDBJ whole genome shotgun (WGS) entry which is preliminary data.</text>
</comment>
<feature type="domain" description="Mechanosensitive ion channel MscS" evidence="8">
    <location>
        <begin position="110"/>
        <end position="175"/>
    </location>
</feature>
<evidence type="ECO:0000256" key="1">
    <source>
        <dbReference type="ARBA" id="ARBA00004651"/>
    </source>
</evidence>
<keyword evidence="10" id="KW-1185">Reference proteome</keyword>
<evidence type="ECO:0000256" key="6">
    <source>
        <dbReference type="ARBA" id="ARBA00023136"/>
    </source>
</evidence>
<keyword evidence="6 7" id="KW-0472">Membrane</keyword>
<evidence type="ECO:0000256" key="4">
    <source>
        <dbReference type="ARBA" id="ARBA00022692"/>
    </source>
</evidence>
<reference evidence="10" key="1">
    <citation type="journal article" date="2019" name="Int. J. Syst. Evol. Microbiol.">
        <title>The Global Catalogue of Microorganisms (GCM) 10K type strain sequencing project: providing services to taxonomists for standard genome sequencing and annotation.</title>
        <authorList>
            <consortium name="The Broad Institute Genomics Platform"/>
            <consortium name="The Broad Institute Genome Sequencing Center for Infectious Disease"/>
            <person name="Wu L."/>
            <person name="Ma J."/>
        </authorList>
    </citation>
    <scope>NUCLEOTIDE SEQUENCE [LARGE SCALE GENOMIC DNA]</scope>
    <source>
        <strain evidence="10">CGMCC 1.15342</strain>
    </source>
</reference>
<dbReference type="Pfam" id="PF00924">
    <property type="entry name" value="MS_channel_2nd"/>
    <property type="match status" value="1"/>
</dbReference>
<sequence length="261" mass="29577">MKNNPIMEVDKLYARFVDWVVHQAPRVLLGVLVLLLGLWLIKQLARWIKRKIDQKDWDPTLEVFLSNLIVLALRILLILLVIQIMGLQMTLFAALVGAFGVAAGLALSGTLQNFASGVLILMLKPFRVGDQIFTQGQEGEVRSIQLFFTVILTRDYRTVVVPNGKLSNEVIVNMSQAGKRRLDLEMKVKYDVDFEYAKRVLTDTLTESKDLFINTDYLIGIGLLEPDGYRISISVWVDEEGYPDTRLIVQEKLLNAVKLLS</sequence>
<evidence type="ECO:0000259" key="8">
    <source>
        <dbReference type="Pfam" id="PF00924"/>
    </source>
</evidence>
<feature type="transmembrane region" description="Helical" evidence="7">
    <location>
        <begin position="91"/>
        <end position="123"/>
    </location>
</feature>
<keyword evidence="4 7" id="KW-0812">Transmembrane</keyword>
<dbReference type="PANTHER" id="PTHR30221">
    <property type="entry name" value="SMALL-CONDUCTANCE MECHANOSENSITIVE CHANNEL"/>
    <property type="match status" value="1"/>
</dbReference>
<evidence type="ECO:0000256" key="3">
    <source>
        <dbReference type="ARBA" id="ARBA00022475"/>
    </source>
</evidence>
<proteinExistence type="inferred from homology"/>
<evidence type="ECO:0000256" key="7">
    <source>
        <dbReference type="SAM" id="Phobius"/>
    </source>
</evidence>
<dbReference type="PANTHER" id="PTHR30221:SF1">
    <property type="entry name" value="SMALL-CONDUCTANCE MECHANOSENSITIVE CHANNEL"/>
    <property type="match status" value="1"/>
</dbReference>
<dbReference type="InterPro" id="IPR045275">
    <property type="entry name" value="MscS_archaea/bacteria_type"/>
</dbReference>
<protein>
    <submittedName>
        <fullName evidence="9">Mechanosensitive ion channel protein MscS</fullName>
    </submittedName>
</protein>
<dbReference type="InterPro" id="IPR011066">
    <property type="entry name" value="MscS_channel_C_sf"/>
</dbReference>
<evidence type="ECO:0000256" key="2">
    <source>
        <dbReference type="ARBA" id="ARBA00008017"/>
    </source>
</evidence>
<evidence type="ECO:0000256" key="5">
    <source>
        <dbReference type="ARBA" id="ARBA00022989"/>
    </source>
</evidence>
<dbReference type="Proteomes" id="UP000597338">
    <property type="component" value="Unassembled WGS sequence"/>
</dbReference>
<dbReference type="Gene3D" id="1.10.287.1260">
    <property type="match status" value="1"/>
</dbReference>
<organism evidence="9 10">
    <name type="scientific">Parapedobacter defluvii</name>
    <dbReference type="NCBI Taxonomy" id="2045106"/>
    <lineage>
        <taxon>Bacteria</taxon>
        <taxon>Pseudomonadati</taxon>
        <taxon>Bacteroidota</taxon>
        <taxon>Sphingobacteriia</taxon>
        <taxon>Sphingobacteriales</taxon>
        <taxon>Sphingobacteriaceae</taxon>
        <taxon>Parapedobacter</taxon>
    </lineage>
</organism>
<dbReference type="EMBL" id="BMIK01000009">
    <property type="protein sequence ID" value="GGC34532.1"/>
    <property type="molecule type" value="Genomic_DNA"/>
</dbReference>
<dbReference type="SUPFAM" id="SSF50182">
    <property type="entry name" value="Sm-like ribonucleoproteins"/>
    <property type="match status" value="1"/>
</dbReference>
<accession>A0ABQ1M541</accession>
<evidence type="ECO:0000313" key="9">
    <source>
        <dbReference type="EMBL" id="GGC34532.1"/>
    </source>
</evidence>